<name>A0A2P5FYX4_TREOI</name>
<feature type="non-terminal residue" evidence="1">
    <location>
        <position position="1"/>
    </location>
</feature>
<dbReference type="InParanoid" id="A0A2P5FYX4"/>
<comment type="caution">
    <text evidence="1">The sequence shown here is derived from an EMBL/GenBank/DDBJ whole genome shotgun (WGS) entry which is preliminary data.</text>
</comment>
<reference evidence="2" key="1">
    <citation type="submission" date="2016-06" db="EMBL/GenBank/DDBJ databases">
        <title>Parallel loss of symbiosis genes in relatives of nitrogen-fixing non-legume Parasponia.</title>
        <authorList>
            <person name="Van Velzen R."/>
            <person name="Holmer R."/>
            <person name="Bu F."/>
            <person name="Rutten L."/>
            <person name="Van Zeijl A."/>
            <person name="Liu W."/>
            <person name="Santuari L."/>
            <person name="Cao Q."/>
            <person name="Sharma T."/>
            <person name="Shen D."/>
            <person name="Roswanjaya Y."/>
            <person name="Wardhani T."/>
            <person name="Kalhor M.S."/>
            <person name="Jansen J."/>
            <person name="Van den Hoogen J."/>
            <person name="Gungor B."/>
            <person name="Hartog M."/>
            <person name="Hontelez J."/>
            <person name="Verver J."/>
            <person name="Yang W.-C."/>
            <person name="Schijlen E."/>
            <person name="Repin R."/>
            <person name="Schilthuizen M."/>
            <person name="Schranz E."/>
            <person name="Heidstra R."/>
            <person name="Miyata K."/>
            <person name="Fedorova E."/>
            <person name="Kohlen W."/>
            <person name="Bisseling T."/>
            <person name="Smit S."/>
            <person name="Geurts R."/>
        </authorList>
    </citation>
    <scope>NUCLEOTIDE SEQUENCE [LARGE SCALE GENOMIC DNA]</scope>
    <source>
        <strain evidence="2">cv. RG33-2</strain>
    </source>
</reference>
<dbReference type="AlphaFoldDB" id="A0A2P5FYX4"/>
<sequence>THYRPSLASFQTSSANFNSESRGNNFSSGSNFSRRLNYPGGHHFNNSYNGSDCGSNARLQGDVVLVPILSANSVAAGETKL</sequence>
<evidence type="ECO:0000313" key="1">
    <source>
        <dbReference type="EMBL" id="POO02967.1"/>
    </source>
</evidence>
<organism evidence="1 2">
    <name type="scientific">Trema orientale</name>
    <name type="common">Charcoal tree</name>
    <name type="synonym">Celtis orientalis</name>
    <dbReference type="NCBI Taxonomy" id="63057"/>
    <lineage>
        <taxon>Eukaryota</taxon>
        <taxon>Viridiplantae</taxon>
        <taxon>Streptophyta</taxon>
        <taxon>Embryophyta</taxon>
        <taxon>Tracheophyta</taxon>
        <taxon>Spermatophyta</taxon>
        <taxon>Magnoliopsida</taxon>
        <taxon>eudicotyledons</taxon>
        <taxon>Gunneridae</taxon>
        <taxon>Pentapetalae</taxon>
        <taxon>rosids</taxon>
        <taxon>fabids</taxon>
        <taxon>Rosales</taxon>
        <taxon>Cannabaceae</taxon>
        <taxon>Trema</taxon>
    </lineage>
</organism>
<dbReference type="EMBL" id="JXTC01000003">
    <property type="protein sequence ID" value="POO02967.1"/>
    <property type="molecule type" value="Genomic_DNA"/>
</dbReference>
<proteinExistence type="predicted"/>
<dbReference type="Proteomes" id="UP000237000">
    <property type="component" value="Unassembled WGS sequence"/>
</dbReference>
<keyword evidence="2" id="KW-1185">Reference proteome</keyword>
<evidence type="ECO:0000313" key="2">
    <source>
        <dbReference type="Proteomes" id="UP000237000"/>
    </source>
</evidence>
<accession>A0A2P5FYX4</accession>
<protein>
    <submittedName>
        <fullName evidence="1">Uncharacterized protein</fullName>
    </submittedName>
</protein>
<gene>
    <name evidence="1" type="ORF">TorRG33x02_010280</name>
</gene>